<dbReference type="InterPro" id="IPR007527">
    <property type="entry name" value="Znf_SWIM"/>
</dbReference>
<dbReference type="InterPro" id="IPR052579">
    <property type="entry name" value="Zinc_finger_SWIM"/>
</dbReference>
<evidence type="ECO:0000313" key="3">
    <source>
        <dbReference type="EMBL" id="CBX24373.1"/>
    </source>
</evidence>
<dbReference type="EMBL" id="BN001527">
    <property type="protein sequence ID" value="CBX24373.1"/>
    <property type="molecule type" value="Genomic_DNA"/>
</dbReference>
<gene>
    <name evidence="3" type="primary">tnp</name>
</gene>
<dbReference type="AlphaFoldDB" id="G2J5T6"/>
<dbReference type="PANTHER" id="PTHR31569">
    <property type="entry name" value="SWIM-TYPE DOMAIN-CONTAINING PROTEIN"/>
    <property type="match status" value="1"/>
</dbReference>
<feature type="domain" description="SWIM-type" evidence="2">
    <location>
        <begin position="503"/>
        <end position="535"/>
    </location>
</feature>
<proteinExistence type="predicted"/>
<dbReference type="PROSITE" id="PS50966">
    <property type="entry name" value="ZF_SWIM"/>
    <property type="match status" value="1"/>
</dbReference>
<evidence type="ECO:0000259" key="2">
    <source>
        <dbReference type="PROSITE" id="PS50966"/>
    </source>
</evidence>
<name>G2J5T6_SCHJA</name>
<keyword evidence="1" id="KW-0862">Zinc</keyword>
<keyword evidence="1" id="KW-0479">Metal-binding</keyword>
<dbReference type="Pfam" id="PF21056">
    <property type="entry name" value="ZSWIM1-3_RNaseH-like"/>
    <property type="match status" value="1"/>
</dbReference>
<dbReference type="GO" id="GO:0008270">
    <property type="term" value="F:zinc ion binding"/>
    <property type="evidence" value="ECO:0007669"/>
    <property type="project" value="UniProtKB-KW"/>
</dbReference>
<reference evidence="3" key="1">
    <citation type="journal article" date="2011" name="Parasitology">
        <title>Curupira-1 and Curupira-2, two novel Mutator-like DNA transposons from the genomes of human parasites Schistosoma mansoni and Schistosoma japonicum.</title>
        <authorList>
            <person name="Jacinto D.S."/>
            <person name="Muniz H.S."/>
            <person name="Venancio T.M."/>
            <person name="Wilson R.A."/>
            <person name="Verjovski-Almeida S."/>
            <person name="DeMarco R."/>
        </authorList>
    </citation>
    <scope>NUCLEOTIDE SEQUENCE</scope>
</reference>
<dbReference type="Pfam" id="PF04434">
    <property type="entry name" value="SWIM"/>
    <property type="match status" value="1"/>
</dbReference>
<dbReference type="PANTHER" id="PTHR31569:SF4">
    <property type="entry name" value="SWIM-TYPE DOMAIN-CONTAINING PROTEIN"/>
    <property type="match status" value="1"/>
</dbReference>
<organism evidence="3">
    <name type="scientific">Schistosoma japonicum</name>
    <name type="common">Blood fluke</name>
    <dbReference type="NCBI Taxonomy" id="6182"/>
    <lineage>
        <taxon>Eukaryota</taxon>
        <taxon>Metazoa</taxon>
        <taxon>Spiralia</taxon>
        <taxon>Lophotrochozoa</taxon>
        <taxon>Platyhelminthes</taxon>
        <taxon>Trematoda</taxon>
        <taxon>Digenea</taxon>
        <taxon>Strigeidida</taxon>
        <taxon>Schistosomatoidea</taxon>
        <taxon>Schistosomatidae</taxon>
        <taxon>Schistosoma</taxon>
    </lineage>
</organism>
<sequence length="558" mass="65953">MTNNSCLACSSQEINVDLKAAFENVVLNRRFFSWEDVERAIEEFQSITFTHYIHSQSQRASFSSFKYNFVVFKCAFGNKRKLQGTGQRNKPSKYLDCKSMFRVVLNVNEYIVRSYIMTHNHPCTKSFMRCGPWFRRLSEEEKENLNPVLQQSSSCDAVMEHVRNKYQKELISDDIRNMKSKTALAFGSRDQVFDYIRERGHLREFHNGEGNVRRLSRVCFSTEDQIRLYRTFPEVVGIDSTYNINRARFSMFQLVITDNMGRGRPVMFAWTKKEFTEDVRWILNMFQEIMGDTSSTETFVMDSSHAEIAAVSQTHRNANLQLCSFHVCRALCRKTRDRRAKAYLCRLVSTESKRRFDNYFRIATQLAPNVTGYVQRYWMPKKHMWAAAYTDHILTLGNSTNNRVESLHRQVKRFLQKRDSLHKCIFKVYRWNVKVSRRIEIEAEVAATRRYTYHVSASLEHLLRHLTKFAATRVLYQLKKVRNLYVSLATPNYMFINDGSKSYEVDLTSGECTCPTYIKCRYPCRHMLLAHLRDSNFTIDIMLRHCRRWMHSTTYVFQ</sequence>
<dbReference type="InterPro" id="IPR048324">
    <property type="entry name" value="ZSWIM1-3_RNaseH-like"/>
</dbReference>
<evidence type="ECO:0000256" key="1">
    <source>
        <dbReference type="PROSITE-ProRule" id="PRU00325"/>
    </source>
</evidence>
<comment type="miscellaneous">
    <text evidence="3">The sequence shown here is derived from an EMBL/GenBank/DDBJ third party annotation (TPA) entry.</text>
</comment>
<keyword evidence="1" id="KW-0863">Zinc-finger</keyword>
<accession>G2J5T6</accession>
<protein>
    <submittedName>
        <fullName evidence="3">Transposase</fullName>
    </submittedName>
</protein>